<reference evidence="3" key="2">
    <citation type="submission" date="2016-06" db="UniProtKB">
        <authorList>
            <consortium name="WormBaseParasite"/>
        </authorList>
    </citation>
    <scope>IDENTIFICATION</scope>
</reference>
<reference evidence="2" key="1">
    <citation type="submission" date="2014-05" db="EMBL/GenBank/DDBJ databases">
        <title>The genome and life-stage specific transcriptomes of Globodera pallida elucidate key aspects of plant parasitism by a cyst nematode.</title>
        <authorList>
            <person name="Cotton J.A."/>
            <person name="Lilley C.J."/>
            <person name="Jones L.M."/>
            <person name="Kikuchi T."/>
            <person name="Reid A.J."/>
            <person name="Thorpe P."/>
            <person name="Tsai I.J."/>
            <person name="Beasley H."/>
            <person name="Blok V."/>
            <person name="Cock P.J.A."/>
            <person name="Van den Akker S.E."/>
            <person name="Holroyd N."/>
            <person name="Hunt M."/>
            <person name="Mantelin S."/>
            <person name="Naghra H."/>
            <person name="Pain A."/>
            <person name="Palomares-Rius J.E."/>
            <person name="Zarowiecki M."/>
            <person name="Berriman M."/>
            <person name="Jones J.T."/>
            <person name="Urwin P.E."/>
        </authorList>
    </citation>
    <scope>NUCLEOTIDE SEQUENCE [LARGE SCALE GENOMIC DNA]</scope>
    <source>
        <strain evidence="2">Lindley</strain>
    </source>
</reference>
<evidence type="ECO:0000313" key="2">
    <source>
        <dbReference type="Proteomes" id="UP000050741"/>
    </source>
</evidence>
<accession>A0A183BYV9</accession>
<dbReference type="Proteomes" id="UP000050741">
    <property type="component" value="Unassembled WGS sequence"/>
</dbReference>
<feature type="compositionally biased region" description="Gly residues" evidence="1">
    <location>
        <begin position="157"/>
        <end position="168"/>
    </location>
</feature>
<name>A0A183BYV9_GLOPA</name>
<feature type="region of interest" description="Disordered" evidence="1">
    <location>
        <begin position="65"/>
        <end position="102"/>
    </location>
</feature>
<dbReference type="WBParaSite" id="GPLIN_000580000">
    <property type="protein sequence ID" value="GPLIN_000580000"/>
    <property type="gene ID" value="GPLIN_000580000"/>
</dbReference>
<proteinExistence type="predicted"/>
<sequence>MALPPPPTRTRTRTAFVDCWGVHVSPQLLLLSQQQQHESLHNVPGNRFFINDEHPNNVQKMSTLSVGGDSQKHNGTNGAHSAAAEDGDGGGGFGGGGGGEWAQLWPGTSVPDIFGFFINDEHPNNVQKMSTLSVGGDSQKHNGTNGGHSTAAASADDGGGSGGGGGGEWAQLWRMECSRKR</sequence>
<feature type="compositionally biased region" description="Gly residues" evidence="1">
    <location>
        <begin position="89"/>
        <end position="100"/>
    </location>
</feature>
<protein>
    <submittedName>
        <fullName evidence="3">Dof-type domain-containing protein</fullName>
    </submittedName>
</protein>
<feature type="region of interest" description="Disordered" evidence="1">
    <location>
        <begin position="128"/>
        <end position="181"/>
    </location>
</feature>
<keyword evidence="2" id="KW-1185">Reference proteome</keyword>
<dbReference type="AlphaFoldDB" id="A0A183BYV9"/>
<feature type="compositionally biased region" description="Low complexity" evidence="1">
    <location>
        <begin position="147"/>
        <end position="156"/>
    </location>
</feature>
<organism evidence="2 3">
    <name type="scientific">Globodera pallida</name>
    <name type="common">Potato cyst nematode worm</name>
    <name type="synonym">Heterodera pallida</name>
    <dbReference type="NCBI Taxonomy" id="36090"/>
    <lineage>
        <taxon>Eukaryota</taxon>
        <taxon>Metazoa</taxon>
        <taxon>Ecdysozoa</taxon>
        <taxon>Nematoda</taxon>
        <taxon>Chromadorea</taxon>
        <taxon>Rhabditida</taxon>
        <taxon>Tylenchina</taxon>
        <taxon>Tylenchomorpha</taxon>
        <taxon>Tylenchoidea</taxon>
        <taxon>Heteroderidae</taxon>
        <taxon>Heteroderinae</taxon>
        <taxon>Globodera</taxon>
    </lineage>
</organism>
<evidence type="ECO:0000313" key="3">
    <source>
        <dbReference type="WBParaSite" id="GPLIN_000580000"/>
    </source>
</evidence>
<evidence type="ECO:0000256" key="1">
    <source>
        <dbReference type="SAM" id="MobiDB-lite"/>
    </source>
</evidence>